<feature type="compositionally biased region" description="Low complexity" evidence="1">
    <location>
        <begin position="410"/>
        <end position="429"/>
    </location>
</feature>
<dbReference type="Pfam" id="PF16025">
    <property type="entry name" value="CaM_bind"/>
    <property type="match status" value="1"/>
</dbReference>
<dbReference type="EMBL" id="CAJPWZ010000455">
    <property type="protein sequence ID" value="CAG2192870.1"/>
    <property type="molecule type" value="Genomic_DNA"/>
</dbReference>
<feature type="compositionally biased region" description="Polar residues" evidence="1">
    <location>
        <begin position="1039"/>
        <end position="1048"/>
    </location>
</feature>
<organism evidence="2 3">
    <name type="scientific">Mytilus edulis</name>
    <name type="common">Blue mussel</name>
    <dbReference type="NCBI Taxonomy" id="6550"/>
    <lineage>
        <taxon>Eukaryota</taxon>
        <taxon>Metazoa</taxon>
        <taxon>Spiralia</taxon>
        <taxon>Lophotrochozoa</taxon>
        <taxon>Mollusca</taxon>
        <taxon>Bivalvia</taxon>
        <taxon>Autobranchia</taxon>
        <taxon>Pteriomorphia</taxon>
        <taxon>Mytilida</taxon>
        <taxon>Mytiloidea</taxon>
        <taxon>Mytilidae</taxon>
        <taxon>Mytilinae</taxon>
        <taxon>Mytilus</taxon>
    </lineage>
</organism>
<evidence type="ECO:0000256" key="1">
    <source>
        <dbReference type="SAM" id="MobiDB-lite"/>
    </source>
</evidence>
<dbReference type="GO" id="GO:1903723">
    <property type="term" value="P:negative regulation of centriole elongation"/>
    <property type="evidence" value="ECO:0007669"/>
    <property type="project" value="TreeGrafter"/>
</dbReference>
<keyword evidence="3" id="KW-1185">Reference proteome</keyword>
<dbReference type="GO" id="GO:0032465">
    <property type="term" value="P:regulation of cytokinesis"/>
    <property type="evidence" value="ECO:0007669"/>
    <property type="project" value="InterPro"/>
</dbReference>
<feature type="compositionally biased region" description="Low complexity" evidence="1">
    <location>
        <begin position="823"/>
        <end position="837"/>
    </location>
</feature>
<reference evidence="2" key="1">
    <citation type="submission" date="2021-03" db="EMBL/GenBank/DDBJ databases">
        <authorList>
            <person name="Bekaert M."/>
        </authorList>
    </citation>
    <scope>NUCLEOTIDE SEQUENCE</scope>
</reference>
<dbReference type="OrthoDB" id="10028852at2759"/>
<accession>A0A8S3QA26</accession>
<feature type="compositionally biased region" description="Polar residues" evidence="1">
    <location>
        <begin position="430"/>
        <end position="466"/>
    </location>
</feature>
<sequence>MGPAMVCNIQCRKKTEYLIISKKKQIPRYPPLILNNVNIKRVTYHKHLGLILNDKLSWTDHIADICKKCHNKLNTILRMRHILPRLCIEKLYKTFVRSLLDYADVIYDNCTSADSANIEHVQRRACIISTGAIRVTKHVTLLKEVGLELLKTRRQVHRLTYLYKIKNHLVPDYLCNFHPLFHHNTENYNLRRHANLIPIRSRTVAYYNSFLLATIRDWNSLSAELITATSLASFKRLLKKNLNLCSKKIYSRGHGYEKKIHTRLRLGLSALNDHLYKYNLTLNRFCDFCPESSHHIMGDLLEYFEAQSRNLDEMSASWSSPIPTNFTSVIKFNGVPILPPVMTAKRREEMLTYRRQAMRLENRRKSKQREKLVARVQSIVAEVEKEFALKRRSRLPRTARISQLIEKQNSRLSDSVDSSPVSSGTDVSSKWSPESVNSSRSPAGISKTNSLSSNNRSKSMTNINNEKTVKVEKSKPSNTKKIDQSQEEKSVNKSDKFVREQRTKIPAPVHTTKSTPQKAKPKASSKSQAKALSNLKKSSSMSSLPNPAKIPGTPSYPVPKPPSTKMTELQARRSNLLITGRISFSNPDLRDFDDDNSLSYPDISRNEIGESQGFVLSPEEPILQSPKIHRLKKQHKTAGSNPELSSTQYSPEVDPEKFRQEFLASKKKKQQKSTAENTERKTSPSENKSQTKETSKRRQLPVEPKVEEPQSLNDYPSLDDCNSLPQEFSGLPLTSVKQQQIGQVLAKLSKHLNLQETGETLNSTSSSSSTENNMKQSVYSKSPSKNKEEEKKQKYFHSPTLSDNSGNSGKDGVEASVSSFNQSGVNSSVMSSVGSVGTNQSRRMSPKGLKNTVHFSSFVTEISTSASQSVEDKISVRKMDITPSNSVDLTGRTESANSSDLSNQGQNGKPMPKNVNDLGSSAVPQVSTSTTQPYRNNLFPGQPGSMLSKVALSPEESPGGTPKSFFKDQEMPFHVYTAEIEHNTSDKENENVYQKQIPADMDDKLNLLERELNKSCDQTYGNIFMLTGKRSNDSDDRSQGSTLKESQENVISGIQRNYFKNDIYSDANRTDFEKVMKVSSSVTGSSGHVMGDVNQSKHLTHGTSSVNNIIPPTGSQISPNIVPKSLDRHVRHGSYTLEHPSDALLKAKLNQQSPQYSSTNGNITKMNIGPESIEPVSISQNDMSVPTSESSEQNAKAEHIQRYLSQVQPHPVEDVLENNQQPIQSSHTSRRPYDIGEAVQSFTETLQSFETLTEDEMLKIQADHFNKIRQHLIEQQKTQLEELFVSQRREQMNLQEEIEMHHDHLREQQELFTSFSEQNNLSQFSANNLQNTSVNSYNDSAQNFMNPPRSNPSNPNFSVNNQFQMIAGNHGNSFMSAGSQQTNMKESAANMYVPNSYIPTNSTNNYVPQSSANGYVPTTSGNRYLPNESVLSEIPGNVSQPVYSQQMPANYPTQQKPFSYISSPSLYFNPRDRDNESDISTFSRGTPKQSLKFNHSTPSPKAYKPVLHSPVKEVQNAWTSSTMVYPESAFDPRLQHCFDRVSACVKGYLTRRLLVTEKVQEVVKTISDTKCFARSFQAETPIKKGQVNNQDRDLLDRIIAQLQAALLDVHEIFFDIPVWERMQIIDHDRQVRDERRLRESGATTRSSVSSSQPRISSATLKAMERKRKAQEAESAVFGDIRPRSAPHVDERCHRESTDLRALQPSHLSHSHNTSSQSGNTTARTRTRPKTAPSQPVQHQHPVHQTSNPSTQQTTAATAAPKTRKTASTVLARYRKNEQNHQRHQQHQLPQRGKSLGKPGDDEKFVGSRGQAQLHRAVCEKLMGSRARSSRQKTSEV</sequence>
<feature type="compositionally biased region" description="Basic residues" evidence="1">
    <location>
        <begin position="627"/>
        <end position="636"/>
    </location>
</feature>
<protein>
    <submittedName>
        <fullName evidence="2">CCP110</fullName>
    </submittedName>
</protein>
<feature type="region of interest" description="Disordered" evidence="1">
    <location>
        <begin position="1474"/>
        <end position="1504"/>
    </location>
</feature>
<dbReference type="InterPro" id="IPR033207">
    <property type="entry name" value="CCP110"/>
</dbReference>
<feature type="compositionally biased region" description="Basic and acidic residues" evidence="1">
    <location>
        <begin position="467"/>
        <end position="503"/>
    </location>
</feature>
<comment type="caution">
    <text evidence="2">The sequence shown here is derived from an EMBL/GenBank/DDBJ whole genome shotgun (WGS) entry which is preliminary data.</text>
</comment>
<feature type="compositionally biased region" description="Low complexity" evidence="1">
    <location>
        <begin position="757"/>
        <end position="773"/>
    </location>
</feature>
<evidence type="ECO:0000313" key="2">
    <source>
        <dbReference type="EMBL" id="CAG2192870.1"/>
    </source>
</evidence>
<feature type="compositionally biased region" description="Polar residues" evidence="1">
    <location>
        <begin position="799"/>
        <end position="808"/>
    </location>
</feature>
<feature type="compositionally biased region" description="Polar residues" evidence="1">
    <location>
        <begin position="637"/>
        <end position="650"/>
    </location>
</feature>
<dbReference type="GO" id="GO:0032053">
    <property type="term" value="P:ciliary basal body organization"/>
    <property type="evidence" value="ECO:0007669"/>
    <property type="project" value="TreeGrafter"/>
</dbReference>
<feature type="region of interest" description="Disordered" evidence="1">
    <location>
        <begin position="406"/>
        <end position="729"/>
    </location>
</feature>
<dbReference type="GO" id="GO:0005814">
    <property type="term" value="C:centriole"/>
    <property type="evidence" value="ECO:0007669"/>
    <property type="project" value="InterPro"/>
</dbReference>
<feature type="region of interest" description="Disordered" evidence="1">
    <location>
        <begin position="1632"/>
        <end position="1811"/>
    </location>
</feature>
<evidence type="ECO:0000313" key="3">
    <source>
        <dbReference type="Proteomes" id="UP000683360"/>
    </source>
</evidence>
<dbReference type="PANTHER" id="PTHR13594">
    <property type="entry name" value="CENTRIOLAR COILED-COIL PROTEIN OF 110 KDA"/>
    <property type="match status" value="1"/>
</dbReference>
<feature type="compositionally biased region" description="Low complexity" evidence="1">
    <location>
        <begin position="1646"/>
        <end position="1657"/>
    </location>
</feature>
<feature type="compositionally biased region" description="Polar residues" evidence="1">
    <location>
        <begin position="883"/>
        <end position="907"/>
    </location>
</feature>
<feature type="compositionally biased region" description="Polar residues" evidence="1">
    <location>
        <begin position="1478"/>
        <end position="1499"/>
    </location>
</feature>
<dbReference type="Proteomes" id="UP000683360">
    <property type="component" value="Unassembled WGS sequence"/>
</dbReference>
<dbReference type="GO" id="GO:0007099">
    <property type="term" value="P:centriole replication"/>
    <property type="evidence" value="ECO:0007669"/>
    <property type="project" value="InterPro"/>
</dbReference>
<feature type="compositionally biased region" description="Polar residues" evidence="1">
    <location>
        <begin position="1705"/>
        <end position="1719"/>
    </location>
</feature>
<feature type="compositionally biased region" description="Polar residues" evidence="1">
    <location>
        <begin position="917"/>
        <end position="935"/>
    </location>
</feature>
<dbReference type="PANTHER" id="PTHR13594:SF1">
    <property type="entry name" value="CENTRIOLAR COILED-COIL PROTEIN OF 110 KDA"/>
    <property type="match status" value="1"/>
</dbReference>
<feature type="compositionally biased region" description="Low complexity" evidence="1">
    <location>
        <begin position="1729"/>
        <end position="1768"/>
    </location>
</feature>
<feature type="region of interest" description="Disordered" evidence="1">
    <location>
        <begin position="1334"/>
        <end position="1356"/>
    </location>
</feature>
<feature type="compositionally biased region" description="Polar residues" evidence="1">
    <location>
        <begin position="564"/>
        <end position="586"/>
    </location>
</feature>
<feature type="region of interest" description="Disordered" evidence="1">
    <location>
        <begin position="1027"/>
        <end position="1048"/>
    </location>
</feature>
<gene>
    <name evidence="2" type="ORF">MEDL_8004</name>
</gene>
<feature type="compositionally biased region" description="Low complexity" evidence="1">
    <location>
        <begin position="511"/>
        <end position="549"/>
    </location>
</feature>
<proteinExistence type="predicted"/>
<feature type="region of interest" description="Disordered" evidence="1">
    <location>
        <begin position="757"/>
        <end position="849"/>
    </location>
</feature>
<feature type="compositionally biased region" description="Basic and acidic residues" evidence="1">
    <location>
        <begin position="1680"/>
        <end position="1698"/>
    </location>
</feature>
<feature type="compositionally biased region" description="Basic and acidic residues" evidence="1">
    <location>
        <begin position="677"/>
        <end position="696"/>
    </location>
</feature>
<feature type="compositionally biased region" description="Low complexity" evidence="1">
    <location>
        <begin position="1343"/>
        <end position="1356"/>
    </location>
</feature>
<name>A0A8S3QA26_MYTED</name>
<feature type="region of interest" description="Disordered" evidence="1">
    <location>
        <begin position="883"/>
        <end position="967"/>
    </location>
</feature>